<dbReference type="InterPro" id="IPR028901">
    <property type="entry name" value="Tox-SGS_dom"/>
</dbReference>
<dbReference type="eggNOG" id="ENOG502SGPU">
    <property type="taxonomic scope" value="Eukaryota"/>
</dbReference>
<dbReference type="VEuPathDB" id="VectorBase:AGAP029827"/>
<dbReference type="PaxDb" id="7165-AGAP009916-PA"/>
<dbReference type="InterPro" id="IPR050708">
    <property type="entry name" value="T6SS_VgrG/RHS"/>
</dbReference>
<dbReference type="PANTHER" id="PTHR32305:SF15">
    <property type="entry name" value="PROTEIN RHSA-RELATED"/>
    <property type="match status" value="1"/>
</dbReference>
<feature type="domain" description="Tox-SGS" evidence="2">
    <location>
        <begin position="3076"/>
        <end position="3172"/>
    </location>
</feature>
<dbReference type="Pfam" id="PF15651">
    <property type="entry name" value="Tox-SGS"/>
    <property type="match status" value="1"/>
</dbReference>
<reference evidence="3" key="5">
    <citation type="submission" date="2011-05" db="EMBL/GenBank/DDBJ databases">
        <authorList>
            <consortium name="VectorBase"/>
        </authorList>
    </citation>
    <scope>NUCLEOTIDE SEQUENCE</scope>
    <source>
        <strain evidence="3">PEST</strain>
    </source>
</reference>
<dbReference type="VEuPathDB" id="VectorBase:AGAP009918"/>
<dbReference type="PhylomeDB" id="Q5TP09"/>
<keyword evidence="1" id="KW-1133">Transmembrane helix</keyword>
<keyword evidence="1" id="KW-0472">Membrane</keyword>
<dbReference type="Gene3D" id="2.180.10.10">
    <property type="entry name" value="RHS repeat-associated core"/>
    <property type="match status" value="1"/>
</dbReference>
<dbReference type="NCBIfam" id="TIGR03696">
    <property type="entry name" value="Rhs_assc_core"/>
    <property type="match status" value="1"/>
</dbReference>
<accession>Q5TP09</accession>
<proteinExistence type="predicted"/>
<reference evidence="3" key="2">
    <citation type="submission" date="2002-03" db="EMBL/GenBank/DDBJ databases">
        <authorList>
            <consortium name="The Anopheles Genome Sequencing Consortium"/>
        </authorList>
    </citation>
    <scope>NUCLEOTIDE SEQUENCE</scope>
    <source>
        <strain evidence="3">PEST</strain>
    </source>
</reference>
<feature type="transmembrane region" description="Helical" evidence="1">
    <location>
        <begin position="2722"/>
        <end position="2741"/>
    </location>
</feature>
<dbReference type="EMBL" id="AAAB01008980">
    <property type="protein sequence ID" value="EAL39231.2"/>
    <property type="molecule type" value="Genomic_DNA"/>
</dbReference>
<feature type="transmembrane region" description="Helical" evidence="1">
    <location>
        <begin position="2747"/>
        <end position="2771"/>
    </location>
</feature>
<organism evidence="3">
    <name type="scientific">Anopheles gambiae</name>
    <name type="common">African malaria mosquito</name>
    <dbReference type="NCBI Taxonomy" id="7165"/>
    <lineage>
        <taxon>Eukaryota</taxon>
        <taxon>Metazoa</taxon>
        <taxon>Ecdysozoa</taxon>
        <taxon>Arthropoda</taxon>
        <taxon>Hexapoda</taxon>
        <taxon>Insecta</taxon>
        <taxon>Pterygota</taxon>
        <taxon>Neoptera</taxon>
        <taxon>Endopterygota</taxon>
        <taxon>Diptera</taxon>
        <taxon>Nematocera</taxon>
        <taxon>Culicoidea</taxon>
        <taxon>Culicidae</taxon>
        <taxon>Anophelinae</taxon>
        <taxon>Anopheles</taxon>
    </lineage>
</organism>
<protein>
    <submittedName>
        <fullName evidence="3">AGAP009916-PA</fullName>
    </submittedName>
</protein>
<evidence type="ECO:0000256" key="1">
    <source>
        <dbReference type="SAM" id="Phobius"/>
    </source>
</evidence>
<comment type="caution">
    <text evidence="3">The sequence shown here is derived from an EMBL/GenBank/DDBJ whole genome shotgun (WGS) entry which is preliminary data.</text>
</comment>
<dbReference type="VEuPathDB" id="VectorBase:AGAMI1_002690"/>
<sequence length="3321" mass="378019">MGDNGNRLQYQQLLNVSFGDEFEVFHTQVSEQHVLLVRNQRALNCYRLEGESREWKALWIRDGFFDGKQREFRSSFFVDESGWLLVRNREGLQFYRMEGSDLTLRHYCSEAIYRNGYGWDDANTVFLMGRIYTAAGTIGILTRNKRGAIRFEQMQESAVLKGGPRPLWQLYDSPTLPESWKFNSTWLGLATTYGTEQSAIIERSSDVVSVYMLDNNYHPKLVGRAENVPFSSAHDERILFGNILDSTEYSDMLHLNSSGMFLYQRDNTHYRAVAQSTSLAVFGRGKKVWNSASLIDVDRDGKDELWLTGPQGIMGFRISNGRFEQVPFNSDQNEDLRYAQIIKTIPDGHNVTAIAVSGQSLVSFCLASSKTLVNEANKNDGNDQSVQSSKEIKSVFALHSQTAPLVEASLGEQLDTSLLIEPVNPMNGNLEFGIPLLVVGKLFGMSTVKFITYQEASEISGSMGVGWSLQVDCVYIDRRNNIFPEEHRYYLIKDGSSFPLTITSNDSNEQIITFSTASTEQMTVTFNRPLNQWTLEDGNGESFIYGTYGDKQAVKMDSGSEHWPFMTERSELKDRLPSVWYLVRQFDRADQWMEYTYTKDPLTDDYQLSAISTSNTASLQLSYSNQYNSTLLTGYTIRTLSYQQSAVLHYVQQEDKVHLKRITQQSHTALEFDYEGPNGAMSKIIYPNGLIAKFDYTLLQIDSNMLINHFKIHSHPRTAYGPTYLLIGDITKHGQVRIQLRDHLGSDTVAVDGSSIPPLGKFPVIHYEMYTGESFFAVLLQHERTQSELCLFHQTQPDVWQAIPTYLKIPKDSSIRAGHDFLLAIQEQCVTVIERQQGRWKALKPFDIEKSSLIHFFTHGFLTYDDRQLRMFVRRNGDWTGVVLPFPANLIKSSSSLFDRFDHPEEIMRDFKKGVQMDALQMFHNIIVFRSLFLDGFKMYARLHLLHLNWKHEVHRQSTIDVLIEDLHTYTFNPPETDGNTFVFAYQLDKEKFRLKVISHHGKIMDEVDKIKAQIEQDIRDQPNAPEEEKIRYRNESYEKINSELQELYRNITSQIPFAIDPSKFGILVNDAYIVTASHKVLFDGIDWNMERIPQEELTLESITVNLGPSYRLVKTHRNATFDLIGPNNAVVFNTDTNNATELNIRYPAFMAVQANDSAVQLFNFQRNKLTSLPVGEVFDTNSNTLAVISRTNDGKNVFVRSMDSFGITRKHVVWRHEFVDGRGRTLTNYYEFNAHTAKPYHGGFLMTDVKITPANTEGRFGWFKVHYNHANNTLSTKSVYDSTGKFVKLVQPADTNGKTSPDADGVLMARDAKTVVADFRPYRISEEIVTYYGFEPYEQNQIGSDGRWKWNGGTIQIEQGNHFLHLTRSGSVSATLMPKIQFSSLIVSCWLRGSNKQQNIENALSVNCNGKVVHGSVGFSIGGWSYVEVMVDNTNRLEVYISSGSNSTIDVDHLRVFPAQLDLNVHIYDTTLALERSTLHATGLLSHRLYDVLGNEIGRINKLGSIENLSFQSRISNCRIEIQPAYGEILQKTKQNTFAGSMQHVPDTAALRFRYAATTYSGDIQIEIATLKFRMHIAKDQSTLKVKSQSIAVPREGDMVVFHSSKHFSIWIDGHLKVENLITSNESRSNRYEIRSNNVQTFDAMLLYDVNMKVIYLTDFGMPKQIVELKDTGTVALQEILYDELNRPAVRTKWTDLDTTNSSILFSYRHNFIEKEERFWKTGQMEGTVTLLNSDCEGFPYSRTVYMDNPLEDKSIQSLPGKSFAIDGPFAQHFNSIQGIDFLTNLFPTQDGFYYESEQYPDQSVYVLVYDKRKLKVASYVKTHHGDHHLTTYMYDTNDRLVLQLPPAYHEQADTFSRTIPFFGGNFSPEHTELQRTWGMRYEYDNQSGLLTLKRTPDAGNTRYMYTPEGLLRFVVQQNSSNVMYYTYNSVGKLKQRGIVKLSSNELSNYLPNDSDLPASSNFILLHHGENSVAPLHRHRVENIQKISGDHILSDVLLSNHQSQIITSALYSSGNESLAINYEYQKNQIHEIHYPVSVKGKRFRLRYSYDNRGKLIGISNAATDEKFIAIDNNSLGLPKRVLIQPNSRHAYQRTYHYNEPGYLTRIEDPYLTETIDYSGSGYGGRAIGDGTVQATRFHASWHAHSNLKLLKLKPSHLGTGRRAKFCYDALVSAGYLDSQGRPLKSLYLMLELRLPLVCRLGTYGHQVAAALNSRGFPQFYGHRYDYGSHRQLIRAKYFQSSAEELFNPLRKDTFEQIQGISQESSTDIWHKLVDAGYLHTDCYSTSAKKCHGLPGKSLFHPTIAGHPNAVTLSSLLVRVITQRKNLAKNMFDQLCAGWYKDDIPDAIADTCNSVWTILSNEGLIGPKSNFSMTAINQELRDLLSEYASHLPAIIGALYHKFATALGHNSADVQSYKIDANGNHQHFYTGFRRYRLEYVKNTNKISSVYRTNFAARSGLDETRYQVEHDEEGNVVRATHKGIERIIYDPLFNRPSKIMLSDGRYLEFEYDVRGYRLYKYVYDSAGRLSRKKYYIRDVQGKPLIEYEGIYEGKESENNAPSVVRATVFVYADDRLVGFVRNDQFYSVWLDHERSVRLVIKNGEIVAAYDYLPYGELLRSYGDDPDGHLDYRFTGQEWDEETNLYNFHARLYDPELGRFLQLDPKEQYASPYLYAGNSPVSLIDPDGQFAILLIVSIVTAAVGAYLGASAANKSWNPAKWEVKKAIVGATMGAIVGGFAPVGIAGSITFLAGAVGTTAAVGITAATSVGFAYVSTASATKSWNPIKWDWSQPGTWNALFTGSISGASFYNTIGTIHQTVISFTGISRAGFIVLTTGATGGYLLYKGSKANDGNARFWEWDWSKPETVWSTLKGISSGLSISPKLNRLDKFVINKMDKIKDMKMVLKEKNLKFITQIKEKVGKMKQIGYHVSRNDVTQHAITTGKVVGRPESTLIFDKLPSAASKVIDEIIITDNLVLTILKKKHRRSVKYSNLTSDSQSYETIKNKNSLMRFECCIDCSQDASSITSNSYKVTNWINEIFEHFFNTANQGKQDQEDRKVNPYLKHHKRQTKTPFHITNCFRTNSADNLNTITCYEQHGLSYVFPHNTSNIIGITEDHYSSCYPIEYNGLLTTACAGTNSSYMYTPYIRPVNYLDQLNGTLTLLLVAPTVVRNIASGLRNLFFKKKPEQQAHEVSTLEHSQIDKQFHDLKQTVQEYRQLADNRNSGNWLDNIFKDIEEDFNVFLSTVNHSRTFYYQLCERIAALSDELEESRHILQHKLYSNNSQSLNNFKFGLHTQEILPLQFNKASSMATINEYRVCSKCVQ</sequence>
<dbReference type="PANTHER" id="PTHR32305">
    <property type="match status" value="1"/>
</dbReference>
<reference evidence="3" key="3">
    <citation type="journal article" date="2004" name="Trends Parasitol.">
        <title>The Anopheles gambiae genome: an update.</title>
        <authorList>
            <person name="Mongin E."/>
            <person name="Louis C."/>
            <person name="Holt R.A."/>
            <person name="Birney E."/>
            <person name="Collins F.H."/>
        </authorList>
    </citation>
    <scope>NUCLEOTIDE SEQUENCE</scope>
    <source>
        <strain evidence="3">PEST</strain>
    </source>
</reference>
<dbReference type="InterPro" id="IPR022385">
    <property type="entry name" value="Rhs_assc_core"/>
</dbReference>
<feature type="transmembrane region" description="Helical" evidence="1">
    <location>
        <begin position="2687"/>
        <end position="2710"/>
    </location>
</feature>
<name>Q5TP09_ANOGA</name>
<dbReference type="STRING" id="7165.Q5TP09"/>
<evidence type="ECO:0000259" key="2">
    <source>
        <dbReference type="Pfam" id="PF15651"/>
    </source>
</evidence>
<reference evidence="3" key="4">
    <citation type="journal article" date="2007" name="Genome Biol.">
        <title>Update of the Anopheles gambiae PEST genome assembly.</title>
        <authorList>
            <person name="Sharakhova M.V."/>
            <person name="Hammond M.P."/>
            <person name="Lobo N.F."/>
            <person name="Krzywinski J."/>
            <person name="Unger M.F."/>
            <person name="Hillenmeyer M.E."/>
            <person name="Bruggner R.V."/>
            <person name="Birney E."/>
            <person name="Collins F.H."/>
        </authorList>
    </citation>
    <scope>NUCLEOTIDE SEQUENCE</scope>
    <source>
        <strain evidence="3">PEST</strain>
    </source>
</reference>
<gene>
    <name evidence="3" type="ORF">AgaP_AGAP009916</name>
</gene>
<reference evidence="3" key="1">
    <citation type="journal article" date="2002" name="Science">
        <title>The genome sequence of the malaria mosquito Anopheles gambiae.</title>
        <authorList>
            <person name="Holt R.A."/>
            <person name="Subramanian G.M."/>
            <person name="Halpern A."/>
            <person name="Sutton G.G."/>
            <person name="Charlab R."/>
            <person name="Nusskern D.R."/>
            <person name="Wincker P."/>
            <person name="Clark A.G."/>
            <person name="Ribeiro J.M."/>
            <person name="Wides R."/>
            <person name="Salzberg S.L."/>
            <person name="Loftus B."/>
            <person name="Yandell M."/>
            <person name="Majoros W.H."/>
            <person name="Rusch D.B."/>
            <person name="Lai Z."/>
            <person name="Kraft C.L."/>
            <person name="Abril J.F."/>
            <person name="Anthouard V."/>
            <person name="Arensburger P."/>
            <person name="Atkinson P.W."/>
            <person name="Baden H."/>
            <person name="de Berardinis V."/>
            <person name="Baldwin D."/>
            <person name="Benes V."/>
            <person name="Biedler J."/>
            <person name="Blass C."/>
            <person name="Bolanos R."/>
            <person name="Boscus D."/>
            <person name="Barnstead M."/>
            <person name="Cai S."/>
            <person name="Center A."/>
            <person name="Chaturverdi K."/>
            <person name="Christophides G.K."/>
            <person name="Chrystal M.A."/>
            <person name="Clamp M."/>
            <person name="Cravchik A."/>
            <person name="Curwen V."/>
            <person name="Dana A."/>
            <person name="Delcher A."/>
            <person name="Dew I."/>
            <person name="Evans C.A."/>
            <person name="Flanigan M."/>
            <person name="Grundschober-Freimoser A."/>
            <person name="Friedli L."/>
            <person name="Gu Z."/>
            <person name="Guan P."/>
            <person name="Guigo R."/>
            <person name="Hillenmeyer M.E."/>
            <person name="Hladun S.L."/>
            <person name="Hogan J.R."/>
            <person name="Hong Y.S."/>
            <person name="Hoover J."/>
            <person name="Jaillon O."/>
            <person name="Ke Z."/>
            <person name="Kodira C."/>
            <person name="Kokoza E."/>
            <person name="Koutsos A."/>
            <person name="Letunic I."/>
            <person name="Levitsky A."/>
            <person name="Liang Y."/>
            <person name="Lin J.J."/>
            <person name="Lobo N.F."/>
            <person name="Lopez J.R."/>
            <person name="Malek J.A."/>
            <person name="McIntosh T.C."/>
            <person name="Meister S."/>
            <person name="Miller J."/>
            <person name="Mobarry C."/>
            <person name="Mongin E."/>
            <person name="Murphy S.D."/>
            <person name="O'Brochta D.A."/>
            <person name="Pfannkoch C."/>
            <person name="Qi R."/>
            <person name="Regier M.A."/>
            <person name="Remington K."/>
            <person name="Shao H."/>
            <person name="Sharakhova M.V."/>
            <person name="Sitter C.D."/>
            <person name="Shetty J."/>
            <person name="Smith T.J."/>
            <person name="Strong R."/>
            <person name="Sun J."/>
            <person name="Thomasova D."/>
            <person name="Ton L.Q."/>
            <person name="Topalis P."/>
            <person name="Tu Z."/>
            <person name="Unger M.F."/>
            <person name="Walenz B."/>
            <person name="Wang A."/>
            <person name="Wang J."/>
            <person name="Wang M."/>
            <person name="Wang X."/>
            <person name="Woodford K.J."/>
            <person name="Wortman J.R."/>
            <person name="Wu M."/>
            <person name="Yao A."/>
            <person name="Zdobnov E.M."/>
            <person name="Zhang H."/>
            <person name="Zhao Q."/>
            <person name="Zhao S."/>
            <person name="Zhu S.C."/>
            <person name="Zhimulev I."/>
            <person name="Coluzzi M."/>
            <person name="della Torre A."/>
            <person name="Roth C.W."/>
            <person name="Louis C."/>
            <person name="Kalush F."/>
            <person name="Mural R.J."/>
            <person name="Myers E.W."/>
            <person name="Adams M.D."/>
            <person name="Smith H.O."/>
            <person name="Broder S."/>
            <person name="Gardner M.J."/>
            <person name="Fraser C.M."/>
            <person name="Birney E."/>
            <person name="Bork P."/>
            <person name="Brey P.T."/>
            <person name="Venter J.C."/>
            <person name="Weissenbach J."/>
            <person name="Kafatos F.C."/>
            <person name="Collins F.H."/>
            <person name="Hoffman S.L."/>
        </authorList>
    </citation>
    <scope>NUCLEOTIDE SEQUENCE [LARGE SCALE GENOMIC DNA]</scope>
    <source>
        <strain evidence="3">PEST</strain>
    </source>
</reference>
<evidence type="ECO:0000313" key="3">
    <source>
        <dbReference type="EMBL" id="EAL39231.2"/>
    </source>
</evidence>
<keyword evidence="1" id="KW-0812">Transmembrane</keyword>